<gene>
    <name evidence="2" type="ORF">FGO68_gene17544</name>
</gene>
<keyword evidence="3" id="KW-1185">Reference proteome</keyword>
<feature type="compositionally biased region" description="Basic residues" evidence="1">
    <location>
        <begin position="825"/>
        <end position="835"/>
    </location>
</feature>
<comment type="caution">
    <text evidence="2">The sequence shown here is derived from an EMBL/GenBank/DDBJ whole genome shotgun (WGS) entry which is preliminary data.</text>
</comment>
<feature type="region of interest" description="Disordered" evidence="1">
    <location>
        <begin position="224"/>
        <end position="484"/>
    </location>
</feature>
<feature type="compositionally biased region" description="Basic and acidic residues" evidence="1">
    <location>
        <begin position="224"/>
        <end position="239"/>
    </location>
</feature>
<name>A0A8J8P0G3_HALGN</name>
<dbReference type="EMBL" id="RRYP01002104">
    <property type="protein sequence ID" value="TNV85141.1"/>
    <property type="molecule type" value="Genomic_DNA"/>
</dbReference>
<evidence type="ECO:0000313" key="3">
    <source>
        <dbReference type="Proteomes" id="UP000785679"/>
    </source>
</evidence>
<feature type="compositionally biased region" description="Polar residues" evidence="1">
    <location>
        <begin position="908"/>
        <end position="923"/>
    </location>
</feature>
<accession>A0A8J8P0G3</accession>
<evidence type="ECO:0000313" key="2">
    <source>
        <dbReference type="EMBL" id="TNV85141.1"/>
    </source>
</evidence>
<proteinExistence type="predicted"/>
<dbReference type="Proteomes" id="UP000785679">
    <property type="component" value="Unassembled WGS sequence"/>
</dbReference>
<feature type="compositionally biased region" description="Basic and acidic residues" evidence="1">
    <location>
        <begin position="395"/>
        <end position="407"/>
    </location>
</feature>
<feature type="compositionally biased region" description="Acidic residues" evidence="1">
    <location>
        <begin position="284"/>
        <end position="313"/>
    </location>
</feature>
<protein>
    <submittedName>
        <fullName evidence="2">Uncharacterized protein</fullName>
    </submittedName>
</protein>
<dbReference type="OrthoDB" id="327450at2759"/>
<feature type="region of interest" description="Disordered" evidence="1">
    <location>
        <begin position="142"/>
        <end position="183"/>
    </location>
</feature>
<feature type="compositionally biased region" description="Basic residues" evidence="1">
    <location>
        <begin position="159"/>
        <end position="169"/>
    </location>
</feature>
<feature type="region of interest" description="Disordered" evidence="1">
    <location>
        <begin position="818"/>
        <end position="844"/>
    </location>
</feature>
<sequence length="1013" mass="113791">MRFSIKYICIENITQQPLHQTADKMEIYVKNHETMNQVHWLSSLPQKYRDEIVDHLLKSNMNLNQEHQYKIVVDLLGDFQKRLKKEMQQMHEGGLANQQDPVGQPASQIIRELVGNNPKVEGMNPYNALNLLLEAYAPGKQKKKQEEADEAAENEAKKAHDKKGKKKKIPGAIPPKPPTEVSHTVKIQFLKQLIEDLNFERKRLAKEQREREQEAIKLIQLKEQKERQQEKEKQEIEMKKRMRRRKRIKRKRYLNQLAEAASRQPGGAGNEELFGVKRGAFGSGDDEEDGVEYGEDDEYGDEREDEEDDDDDSGLLSSGVDDTDYHPGVIFEDSDHKKKHQLARTYNGFKNKKGSPLKKATDKTKSSPGNATGTHQTSPNGHGNTTAVFELNLGEIDKAQNTERVVLEPRQQLDTLRSVNQESERKSMHQQDSQKMLTASGQDLKGMAQTPQVEISRKKKASPSKSPGTKEGSKKSPLYAKGIPAEAVKDRKKLKDFQSQKFEQYAINSRMQGKHYVVGFDESVDHNLDETSGVGHGSASPGAGGGIGGLHLPHPTANLMIQEPELSFIINKYSLPRGLNSTKKFIEINDSEQIFLEEQRRQRIDQFTQIQKKNKVKLVNGFKGTTVFVKKSRAPKPQLHPFLNSTQQPTHLSSTLELPQMHLLPPATINVNSNFVINHHHHLPPTHIQLTINNPAMFSNESHNLIGISQAQYSNLHSNNSVAAMRSASQKRIAHGGQDMVATASSGQKYSAMSMQMSNNNNAQSSGKIPPIHDVQIRHQSPQVAMPAVQQKAQPKERARIADLNNALDRIMRLHNSGGRLPNSTKHHKKLHHSSPPRLIKDATNPSRATRGVLITGEHYSGTTLQPTGIEPPVSTSQTGVYHHRHQGEMKTVTSKIYLKSENVIAHLSSSGDEQQQQTTTYVQRKPYRQMHSNMSSSSGGLAQQQLREIEEDLNPITIGNQKKVVIAKRNSKGAKVVPQRPTQTKSFTSSSSSTSDRKSKKKLRQCATKHQL</sequence>
<feature type="region of interest" description="Disordered" evidence="1">
    <location>
        <begin position="970"/>
        <end position="1013"/>
    </location>
</feature>
<feature type="compositionally biased region" description="Polar residues" evidence="1">
    <location>
        <begin position="412"/>
        <end position="421"/>
    </location>
</feature>
<reference evidence="2" key="1">
    <citation type="submission" date="2019-06" db="EMBL/GenBank/DDBJ databases">
        <authorList>
            <person name="Zheng W."/>
        </authorList>
    </citation>
    <scope>NUCLEOTIDE SEQUENCE</scope>
    <source>
        <strain evidence="2">QDHG01</strain>
    </source>
</reference>
<dbReference type="AlphaFoldDB" id="A0A8J8P0G3"/>
<feature type="compositionally biased region" description="Basic residues" evidence="1">
    <location>
        <begin position="240"/>
        <end position="253"/>
    </location>
</feature>
<feature type="region of interest" description="Disordered" evidence="1">
    <location>
        <begin position="908"/>
        <end position="945"/>
    </location>
</feature>
<feature type="compositionally biased region" description="Low complexity" evidence="1">
    <location>
        <begin position="983"/>
        <end position="995"/>
    </location>
</feature>
<organism evidence="2 3">
    <name type="scientific">Halteria grandinella</name>
    <dbReference type="NCBI Taxonomy" id="5974"/>
    <lineage>
        <taxon>Eukaryota</taxon>
        <taxon>Sar</taxon>
        <taxon>Alveolata</taxon>
        <taxon>Ciliophora</taxon>
        <taxon>Intramacronucleata</taxon>
        <taxon>Spirotrichea</taxon>
        <taxon>Stichotrichia</taxon>
        <taxon>Sporadotrichida</taxon>
        <taxon>Halteriidae</taxon>
        <taxon>Halteria</taxon>
    </lineage>
</organism>
<feature type="compositionally biased region" description="Polar residues" evidence="1">
    <location>
        <begin position="430"/>
        <end position="441"/>
    </location>
</feature>
<feature type="compositionally biased region" description="Polar residues" evidence="1">
    <location>
        <begin position="366"/>
        <end position="387"/>
    </location>
</feature>
<evidence type="ECO:0000256" key="1">
    <source>
        <dbReference type="SAM" id="MobiDB-lite"/>
    </source>
</evidence>